<keyword evidence="3" id="KW-0378">Hydrolase</keyword>
<evidence type="ECO:0000256" key="2">
    <source>
        <dbReference type="ARBA" id="ARBA00022670"/>
    </source>
</evidence>
<dbReference type="Proteomes" id="UP000728032">
    <property type="component" value="Unassembled WGS sequence"/>
</dbReference>
<dbReference type="InterPro" id="IPR038765">
    <property type="entry name" value="Papain-like_cys_pep_sf"/>
</dbReference>
<dbReference type="InterPro" id="IPR000668">
    <property type="entry name" value="Peptidase_C1A_C"/>
</dbReference>
<dbReference type="EMBL" id="OC935274">
    <property type="protein sequence ID" value="CAD7660506.1"/>
    <property type="molecule type" value="Genomic_DNA"/>
</dbReference>
<dbReference type="InterPro" id="IPR000169">
    <property type="entry name" value="Pept_cys_AS"/>
</dbReference>
<dbReference type="InterPro" id="IPR025660">
    <property type="entry name" value="Pept_his_AS"/>
</dbReference>
<organism evidence="6">
    <name type="scientific">Oppiella nova</name>
    <dbReference type="NCBI Taxonomy" id="334625"/>
    <lineage>
        <taxon>Eukaryota</taxon>
        <taxon>Metazoa</taxon>
        <taxon>Ecdysozoa</taxon>
        <taxon>Arthropoda</taxon>
        <taxon>Chelicerata</taxon>
        <taxon>Arachnida</taxon>
        <taxon>Acari</taxon>
        <taxon>Acariformes</taxon>
        <taxon>Sarcoptiformes</taxon>
        <taxon>Oribatida</taxon>
        <taxon>Brachypylina</taxon>
        <taxon>Oppioidea</taxon>
        <taxon>Oppiidae</taxon>
        <taxon>Oppiella</taxon>
    </lineage>
</organism>
<dbReference type="PROSITE" id="PS51257">
    <property type="entry name" value="PROKAR_LIPOPROTEIN"/>
    <property type="match status" value="1"/>
</dbReference>
<evidence type="ECO:0000256" key="4">
    <source>
        <dbReference type="ARBA" id="ARBA00022807"/>
    </source>
</evidence>
<comment type="similarity">
    <text evidence="1">Belongs to the peptidase C1 family.</text>
</comment>
<evidence type="ECO:0000256" key="3">
    <source>
        <dbReference type="ARBA" id="ARBA00022801"/>
    </source>
</evidence>
<evidence type="ECO:0000313" key="7">
    <source>
        <dbReference type="Proteomes" id="UP000728032"/>
    </source>
</evidence>
<sequence length="263" mass="29229">MVTPPRNQGKCGSCWSFAAACVLESHNMKRLIAEGKFDPKSQPKITVSEQNMIDCSGDYGTLACEGGLYCRYSHERPSPAHLVGMPQQAFKYVYENKGINGVDVYPYTGKKDKCGYNVANRVDVNVREGQRLESGKDNDLAAAIYNYGPVAIAVHTTDDMLAFNLFHWVFIGTGILVYLSIRKGIFNDPKCNPNDVNHAVVAIGYHKDYFIIKNSWGPEWGEGGFIRISRSKLNNCGVSEQGYYPIVPNAVETRAMIDKLKVV</sequence>
<dbReference type="Gene3D" id="3.90.70.10">
    <property type="entry name" value="Cysteine proteinases"/>
    <property type="match status" value="1"/>
</dbReference>
<dbReference type="SMART" id="SM00645">
    <property type="entry name" value="Pept_C1"/>
    <property type="match status" value="1"/>
</dbReference>
<dbReference type="PRINTS" id="PR00705">
    <property type="entry name" value="PAPAIN"/>
</dbReference>
<keyword evidence="4" id="KW-0788">Thiol protease</keyword>
<dbReference type="GO" id="GO:0008234">
    <property type="term" value="F:cysteine-type peptidase activity"/>
    <property type="evidence" value="ECO:0007669"/>
    <property type="project" value="UniProtKB-KW"/>
</dbReference>
<accession>A0A7R9MHZ9</accession>
<dbReference type="InterPro" id="IPR013128">
    <property type="entry name" value="Peptidase_C1A"/>
</dbReference>
<feature type="non-terminal residue" evidence="6">
    <location>
        <position position="263"/>
    </location>
</feature>
<dbReference type="InterPro" id="IPR039417">
    <property type="entry name" value="Peptidase_C1A_papain-like"/>
</dbReference>
<dbReference type="CDD" id="cd02248">
    <property type="entry name" value="Peptidase_C1A"/>
    <property type="match status" value="1"/>
</dbReference>
<feature type="domain" description="Peptidase C1A papain C-terminal" evidence="5">
    <location>
        <begin position="1"/>
        <end position="246"/>
    </location>
</feature>
<keyword evidence="7" id="KW-1185">Reference proteome</keyword>
<keyword evidence="2" id="KW-0645">Protease</keyword>
<dbReference type="Pfam" id="PF00112">
    <property type="entry name" value="Peptidase_C1"/>
    <property type="match status" value="1"/>
</dbReference>
<dbReference type="PANTHER" id="PTHR12411">
    <property type="entry name" value="CYSTEINE PROTEASE FAMILY C1-RELATED"/>
    <property type="match status" value="1"/>
</dbReference>
<name>A0A7R9MHZ9_9ACAR</name>
<dbReference type="PROSITE" id="PS00139">
    <property type="entry name" value="THIOL_PROTEASE_CYS"/>
    <property type="match status" value="1"/>
</dbReference>
<dbReference type="AlphaFoldDB" id="A0A7R9MHZ9"/>
<dbReference type="GO" id="GO:0006508">
    <property type="term" value="P:proteolysis"/>
    <property type="evidence" value="ECO:0007669"/>
    <property type="project" value="UniProtKB-KW"/>
</dbReference>
<evidence type="ECO:0000259" key="5">
    <source>
        <dbReference type="SMART" id="SM00645"/>
    </source>
</evidence>
<dbReference type="EMBL" id="CAJPVJ010020449">
    <property type="protein sequence ID" value="CAG2177644.1"/>
    <property type="molecule type" value="Genomic_DNA"/>
</dbReference>
<reference evidence="6" key="1">
    <citation type="submission" date="2020-11" db="EMBL/GenBank/DDBJ databases">
        <authorList>
            <person name="Tran Van P."/>
        </authorList>
    </citation>
    <scope>NUCLEOTIDE SEQUENCE</scope>
</reference>
<dbReference type="OrthoDB" id="6494439at2759"/>
<gene>
    <name evidence="6" type="ORF">ONB1V03_LOCUS17073</name>
</gene>
<dbReference type="PROSITE" id="PS00639">
    <property type="entry name" value="THIOL_PROTEASE_HIS"/>
    <property type="match status" value="1"/>
</dbReference>
<proteinExistence type="inferred from homology"/>
<protein>
    <recommendedName>
        <fullName evidence="5">Peptidase C1A papain C-terminal domain-containing protein</fullName>
    </recommendedName>
</protein>
<dbReference type="SUPFAM" id="SSF54001">
    <property type="entry name" value="Cysteine proteinases"/>
    <property type="match status" value="1"/>
</dbReference>
<evidence type="ECO:0000256" key="1">
    <source>
        <dbReference type="ARBA" id="ARBA00008455"/>
    </source>
</evidence>
<evidence type="ECO:0000313" key="6">
    <source>
        <dbReference type="EMBL" id="CAD7660506.1"/>
    </source>
</evidence>